<dbReference type="Proteomes" id="UP000248631">
    <property type="component" value="Unassembled WGS sequence"/>
</dbReference>
<protein>
    <submittedName>
        <fullName evidence="1">Uncharacterized protein</fullName>
    </submittedName>
</protein>
<organism evidence="1 2">
    <name type="scientific">Herbaspirillum rubrisubalbicans</name>
    <dbReference type="NCBI Taxonomy" id="80842"/>
    <lineage>
        <taxon>Bacteria</taxon>
        <taxon>Pseudomonadati</taxon>
        <taxon>Pseudomonadota</taxon>
        <taxon>Betaproteobacteria</taxon>
        <taxon>Burkholderiales</taxon>
        <taxon>Oxalobacteraceae</taxon>
        <taxon>Herbaspirillum</taxon>
    </lineage>
</organism>
<evidence type="ECO:0000313" key="2">
    <source>
        <dbReference type="Proteomes" id="UP000248631"/>
    </source>
</evidence>
<sequence>MLESSFLTVMSLQIVLYNIVEFIADRMSACDNWVVADVGKSAFVQGSDAFLILASASFLKPEPLRSREIFPGNRPDIRGHHDAVISV</sequence>
<accession>A0ABX9C2Q4</accession>
<name>A0ABX9C2Q4_9BURK</name>
<proteinExistence type="predicted"/>
<reference evidence="1 2" key="1">
    <citation type="submission" date="2014-12" db="EMBL/GenBank/DDBJ databases">
        <title>Complete genome sequence of Herbaspirillum rubrisubalbicans Os38.</title>
        <authorList>
            <person name="Chen M."/>
            <person name="An Q."/>
        </authorList>
    </citation>
    <scope>NUCLEOTIDE SEQUENCE [LARGE SCALE GENOMIC DNA]</scope>
    <source>
        <strain evidence="1 2">Os38</strain>
    </source>
</reference>
<gene>
    <name evidence="1" type="ORF">RB24_10985</name>
</gene>
<comment type="caution">
    <text evidence="1">The sequence shown here is derived from an EMBL/GenBank/DDBJ whole genome shotgun (WGS) entry which is preliminary data.</text>
</comment>
<keyword evidence="2" id="KW-1185">Reference proteome</keyword>
<dbReference type="EMBL" id="JUGD01000012">
    <property type="protein sequence ID" value="RAM64711.1"/>
    <property type="molecule type" value="Genomic_DNA"/>
</dbReference>
<evidence type="ECO:0000313" key="1">
    <source>
        <dbReference type="EMBL" id="RAM64711.1"/>
    </source>
</evidence>